<reference evidence="13 14" key="1">
    <citation type="journal article" date="2017" name="Curr. Biol.">
        <title>Genome architecture and evolution of a unichromosomal asexual nematode.</title>
        <authorList>
            <person name="Fradin H."/>
            <person name="Zegar C."/>
            <person name="Gutwein M."/>
            <person name="Lucas J."/>
            <person name="Kovtun M."/>
            <person name="Corcoran D."/>
            <person name="Baugh L.R."/>
            <person name="Kiontke K."/>
            <person name="Gunsalus K."/>
            <person name="Fitch D.H."/>
            <person name="Piano F."/>
        </authorList>
    </citation>
    <scope>NUCLEOTIDE SEQUENCE [LARGE SCALE GENOMIC DNA]</scope>
    <source>
        <strain evidence="13">PF1309</strain>
    </source>
</reference>
<dbReference type="PANTHER" id="PTHR30612">
    <property type="entry name" value="SECA INNER MEMBRANE COMPONENT OF SEC PROTEIN SECRETION SYSTEM"/>
    <property type="match status" value="1"/>
</dbReference>
<evidence type="ECO:0000313" key="14">
    <source>
        <dbReference type="Proteomes" id="UP000218231"/>
    </source>
</evidence>
<dbReference type="EMBL" id="LIAE01009436">
    <property type="protein sequence ID" value="PAV69763.1"/>
    <property type="molecule type" value="Genomic_DNA"/>
</dbReference>
<evidence type="ECO:0000256" key="5">
    <source>
        <dbReference type="ARBA" id="ARBA00022927"/>
    </source>
</evidence>
<keyword evidence="2" id="KW-0963">Cytoplasm</keyword>
<protein>
    <submittedName>
        <fullName evidence="13">Uncharacterized protein</fullName>
    </submittedName>
</protein>
<keyword evidence="1" id="KW-0813">Transport</keyword>
<evidence type="ECO:0000259" key="12">
    <source>
        <dbReference type="PROSITE" id="PS51196"/>
    </source>
</evidence>
<proteinExistence type="predicted"/>
<organism evidence="13 14">
    <name type="scientific">Diploscapter pachys</name>
    <dbReference type="NCBI Taxonomy" id="2018661"/>
    <lineage>
        <taxon>Eukaryota</taxon>
        <taxon>Metazoa</taxon>
        <taxon>Ecdysozoa</taxon>
        <taxon>Nematoda</taxon>
        <taxon>Chromadorea</taxon>
        <taxon>Rhabditida</taxon>
        <taxon>Rhabditina</taxon>
        <taxon>Rhabditomorpha</taxon>
        <taxon>Rhabditoidea</taxon>
        <taxon>Rhabditidae</taxon>
        <taxon>Diploscapter</taxon>
    </lineage>
</organism>
<feature type="coiled-coil region" evidence="9">
    <location>
        <begin position="863"/>
        <end position="890"/>
    </location>
</feature>
<dbReference type="EMBL" id="LIAE01009436">
    <property type="protein sequence ID" value="PAV69760.1"/>
    <property type="molecule type" value="Genomic_DNA"/>
</dbReference>
<keyword evidence="14" id="KW-1185">Reference proteome</keyword>
<name>A0A2A2K7A4_9BILA</name>
<evidence type="ECO:0000256" key="7">
    <source>
        <dbReference type="ARBA" id="ARBA00023010"/>
    </source>
</evidence>
<keyword evidence="5" id="KW-0653">Protein transport</keyword>
<dbReference type="GO" id="GO:0006886">
    <property type="term" value="P:intracellular protein transport"/>
    <property type="evidence" value="ECO:0007669"/>
    <property type="project" value="InterPro"/>
</dbReference>
<keyword evidence="7" id="KW-0811">Translocation</keyword>
<dbReference type="EMBL" id="LIAE01009436">
    <property type="protein sequence ID" value="PAV69761.1"/>
    <property type="molecule type" value="Genomic_DNA"/>
</dbReference>
<evidence type="ECO:0000256" key="6">
    <source>
        <dbReference type="ARBA" id="ARBA00022967"/>
    </source>
</evidence>
<evidence type="ECO:0000256" key="8">
    <source>
        <dbReference type="ARBA" id="ARBA00023136"/>
    </source>
</evidence>
<keyword evidence="3" id="KW-0547">Nucleotide-binding</keyword>
<sequence length="1987" mass="226864">MFNMKVGHNCSESLTERTDAYGRNQVLYGEITNFQRDYLLDRFYGKNIMGDRKFESVIVDEVDSMLLDKGNNVLYLSHQIAGFDKLEAVFVYIWQLVNRPVKDQADYDLAFNTARLRENVIDNMYKRITRDDLNVIQPKEKKFSVDKVWKELIQEGVINLEGRLLIEKVDKSILESLETIEENAKKRLIFLLNEATRKQCMAVVPNFLVQFVEDHLTKWIENAKMALIMMAGNDYVVDIDRTGMKNDLHANITILDRDTGTDQASSQWEEGLHQFLQLKHGCKMSLMSLKAIFISNVSYFMLYRNLFGLTGTLGSVTEMELLKEIHEVEYVTIPTARGKRFYEETPAVCQNQNSWIERIEEEVRDYLTKKRSVLVICETVERVNFVSKKLSEKKIPNIFAYRREHEEFTIAKSLLHPQQIIIATNLAGRGTDIKISDELRKTGGLHICLTYLPSNKRVEEQAFGRAARSGDPGSGRIVMIGDGAASGVRMIGIKTERDSQEIKRIAEVKDNYYEKIQAEELCFKEFQKAYNELDKKFDKDSSEKVNLQENLIDQWAFWLDKWKYIIRNDGNSENYKKRLSVFTDQAKKYPIPLDYILMPHLIKHGKVLIEEKKYKEAISFLNQVIETEPFFSEAAHYYKAYAVGKNFNWEFVSWTESRRSSRQLVISELRTAKRMFENLSDEQLRYSAVINRMKENFESTGIIQINSYEEQKKNVVSMYGQFISSIDDAIGSMVTAESFCKGIIDEPMSAALYEELMKKKVLRPMRMAERYDTKSMENICLEYGIPLEKMKSFLEKEKGGDHNEIADRLKSSFTLPNRDDFWQELLSNKWLINQKTYVIVDETKLCEEFPLDFSKGKFEKDRLINFKKEMEESTSKIAKTSEQLNEIGEKTIFERETFKNLFKYVSYDKLLRKNLLIEMEVAERSKQEGVISFVNFDKLKKEHFALENIESTEVDAILTLLLNSKLISQQKDCYSLNAKDLSNLSLPSEQSVYTPAMRSVLQSSFAYRLAFNRLLQQIEEKSWPVKIPLVHKPQQGLLWDLVYAGVLCPVQVEKDASAKAVVEDSYPEYFSKDALTSLLAVEIPGLSLSKAWDLLKSREFLKEALCSDTYTIKDKTVDIYENKLLNNKMNTLLRSQMVLRKETTRNSVIATIEQLKGSIAALEVPQPYLQWIYEALGSRADGAVEELSMFMMNGLGEVIRFKEQAYTFKMFFNTNIVILLGLLQIAAGVAITLFTTGLMTNVGTGFISEGVGDLIFAVSALRSGYFSWSSYWQHKKESIMFTVVTCGIGAFFSRGAQVSRYGAKLAEKGLEASGKSVAEMCGNQLIKEVGLKTVGKEVLKDISLNAVKGVSFGLASSQVSQIVDNHLRTLCNGLAESFLTKVHETAANHKISKTIDIVYARLGPEKGKMLIESHIKAALANKDMHNSWGATFLRYGAYVSRQIGDGLSRQKVSGQSTVQNLLYVGTYVAKGVGYANVVKNLSELGTMVNTLLDEVNDSLLKSSKIQSAKENEFEDEEELEQFRKSSMSLIHSELKSQMGMIIAKKFVEPVLQTGANYLVNFVGRQIKKQYNSCRDIVHEAEFKKIKKDYKEMKTAAEDSEADEDTTKAIDKEYFDNLNELKKKVRSPELYAKIVREGGHMDTQCLKAYGAILSEKLRKEGSGKGYKIIVEGEDGRTYTEICGNPQNVEEIHLKVSGEHFTAVDSDGKTVHIPNTGFDCIMEALNSKIPDLDVSNKDLREQIANWIETDPVIGNNIRQGLHELSTRKGFYGGRENRQRESKWIFDGRVDDNSLRQEGKQYNSFRENEALNELQNAIDKAKDKLGKLAKICETEEFHKRLNKLNNSKIDTSEIVKDLMKGAESGIDMDNVNFTPTKLVILNNEELPIPVEWGADVDLNIPSGQYRGESLKLRLKINLDNPIEPDNGPPNPHVGFECQVRTRPNGFPKVKTASGHMLFNNMPDLPSRNHNRTLIPENIEEYGEMANYWRV</sequence>
<dbReference type="GO" id="GO:0016020">
    <property type="term" value="C:membrane"/>
    <property type="evidence" value="ECO:0007669"/>
    <property type="project" value="InterPro"/>
</dbReference>
<dbReference type="InterPro" id="IPR014018">
    <property type="entry name" value="SecA_motor_DEAD"/>
</dbReference>
<feature type="domain" description="SecA family profile" evidence="12">
    <location>
        <begin position="1"/>
        <end position="506"/>
    </location>
</feature>
<dbReference type="STRING" id="2018661.A0A2A2K7A4"/>
<dbReference type="GO" id="GO:0017038">
    <property type="term" value="P:protein import"/>
    <property type="evidence" value="ECO:0007669"/>
    <property type="project" value="InterPro"/>
</dbReference>
<keyword evidence="6" id="KW-1278">Translocase</keyword>
<keyword evidence="10" id="KW-1133">Transmembrane helix</keyword>
<feature type="domain" description="Helicase C-terminal" evidence="11">
    <location>
        <begin position="362"/>
        <end position="513"/>
    </location>
</feature>
<dbReference type="Gene3D" id="3.40.50.300">
    <property type="entry name" value="P-loop containing nucleotide triphosphate hydrolases"/>
    <property type="match status" value="3"/>
</dbReference>
<evidence type="ECO:0000256" key="1">
    <source>
        <dbReference type="ARBA" id="ARBA00022448"/>
    </source>
</evidence>
<keyword evidence="8 10" id="KW-0472">Membrane</keyword>
<dbReference type="PROSITE" id="PS51194">
    <property type="entry name" value="HELICASE_CTER"/>
    <property type="match status" value="1"/>
</dbReference>
<evidence type="ECO:0000256" key="2">
    <source>
        <dbReference type="ARBA" id="ARBA00022490"/>
    </source>
</evidence>
<comment type="caution">
    <text evidence="13">The sequence shown here is derived from an EMBL/GenBank/DDBJ whole genome shotgun (WGS) entry which is preliminary data.</text>
</comment>
<dbReference type="InterPro" id="IPR011115">
    <property type="entry name" value="SecA_DEAD"/>
</dbReference>
<dbReference type="OrthoDB" id="10038397at2759"/>
<keyword evidence="4" id="KW-0067">ATP-binding</keyword>
<evidence type="ECO:0000313" key="13">
    <source>
        <dbReference type="EMBL" id="PAV69763.1"/>
    </source>
</evidence>
<dbReference type="EMBL" id="LIAE01009436">
    <property type="protein sequence ID" value="PAV69758.1"/>
    <property type="molecule type" value="Genomic_DNA"/>
</dbReference>
<dbReference type="InterPro" id="IPR044722">
    <property type="entry name" value="SecA_SF2_C"/>
</dbReference>
<feature type="coiled-coil region" evidence="9">
    <location>
        <begin position="1801"/>
        <end position="1828"/>
    </location>
</feature>
<feature type="transmembrane region" description="Helical" evidence="10">
    <location>
        <begin position="1210"/>
        <end position="1234"/>
    </location>
</feature>
<feature type="transmembrane region" description="Helical" evidence="10">
    <location>
        <begin position="1278"/>
        <end position="1296"/>
    </location>
</feature>
<dbReference type="InterPro" id="IPR001650">
    <property type="entry name" value="Helicase_C-like"/>
</dbReference>
<dbReference type="SUPFAM" id="SSF52540">
    <property type="entry name" value="P-loop containing nucleoside triphosphate hydrolases"/>
    <property type="match status" value="2"/>
</dbReference>
<dbReference type="Proteomes" id="UP000218231">
    <property type="component" value="Unassembled WGS sequence"/>
</dbReference>
<evidence type="ECO:0000259" key="11">
    <source>
        <dbReference type="PROSITE" id="PS51194"/>
    </source>
</evidence>
<evidence type="ECO:0000256" key="9">
    <source>
        <dbReference type="SAM" id="Coils"/>
    </source>
</evidence>
<keyword evidence="10" id="KW-0812">Transmembrane</keyword>
<keyword evidence="9" id="KW-0175">Coiled coil</keyword>
<dbReference type="GO" id="GO:0006605">
    <property type="term" value="P:protein targeting"/>
    <property type="evidence" value="ECO:0007669"/>
    <property type="project" value="InterPro"/>
</dbReference>
<dbReference type="Pfam" id="PF21090">
    <property type="entry name" value="P-loop_SecA"/>
    <property type="match status" value="1"/>
</dbReference>
<dbReference type="Pfam" id="PF07517">
    <property type="entry name" value="SecA_DEAD"/>
    <property type="match status" value="1"/>
</dbReference>
<dbReference type="InterPro" id="IPR027417">
    <property type="entry name" value="P-loop_NTPase"/>
</dbReference>
<dbReference type="Gene3D" id="3.90.1440.10">
    <property type="entry name" value="SecA, preprotein cross-linking domain"/>
    <property type="match status" value="1"/>
</dbReference>
<dbReference type="PROSITE" id="PS51196">
    <property type="entry name" value="SECA_MOTOR_DEAD"/>
    <property type="match status" value="1"/>
</dbReference>
<gene>
    <name evidence="13" type="ORF">WR25_22867</name>
</gene>
<accession>A0A2A2K7A4</accession>
<dbReference type="GO" id="GO:0005524">
    <property type="term" value="F:ATP binding"/>
    <property type="evidence" value="ECO:0007669"/>
    <property type="project" value="UniProtKB-KW"/>
</dbReference>
<dbReference type="InterPro" id="IPR000185">
    <property type="entry name" value="SecA"/>
</dbReference>
<evidence type="ECO:0000256" key="10">
    <source>
        <dbReference type="SAM" id="Phobius"/>
    </source>
</evidence>
<dbReference type="PANTHER" id="PTHR30612:SF0">
    <property type="entry name" value="CHLOROPLAST PROTEIN-TRANSPORTING ATPASE"/>
    <property type="match status" value="1"/>
</dbReference>
<evidence type="ECO:0000256" key="3">
    <source>
        <dbReference type="ARBA" id="ARBA00022741"/>
    </source>
</evidence>
<evidence type="ECO:0000256" key="4">
    <source>
        <dbReference type="ARBA" id="ARBA00022840"/>
    </source>
</evidence>